<dbReference type="GO" id="GO:0046872">
    <property type="term" value="F:metal ion binding"/>
    <property type="evidence" value="ECO:0007669"/>
    <property type="project" value="UniProtKB-KW"/>
</dbReference>
<comment type="similarity">
    <text evidence="3">Belongs to the HARBI1 family.</text>
</comment>
<reference evidence="9" key="1">
    <citation type="journal article" date="2023" name="Front. Mar. Sci.">
        <title>A new Merluccius polli reference genome to investigate the effects of global change in West African waters.</title>
        <authorList>
            <person name="Mateo J.L."/>
            <person name="Blanco-Fernandez C."/>
            <person name="Garcia-Vazquez E."/>
            <person name="Machado-Schiaffino G."/>
        </authorList>
    </citation>
    <scope>NUCLEOTIDE SEQUENCE</scope>
    <source>
        <strain evidence="9">C29</strain>
        <tissue evidence="9">Fin</tissue>
    </source>
</reference>
<evidence type="ECO:0000313" key="10">
    <source>
        <dbReference type="Proteomes" id="UP001174136"/>
    </source>
</evidence>
<evidence type="ECO:0000256" key="3">
    <source>
        <dbReference type="ARBA" id="ARBA00006958"/>
    </source>
</evidence>
<dbReference type="Pfam" id="PF13359">
    <property type="entry name" value="DDE_Tnp_4"/>
    <property type="match status" value="1"/>
</dbReference>
<evidence type="ECO:0000259" key="8">
    <source>
        <dbReference type="Pfam" id="PF13359"/>
    </source>
</evidence>
<dbReference type="InterPro" id="IPR027806">
    <property type="entry name" value="HARBI1_dom"/>
</dbReference>
<protein>
    <submittedName>
        <fullName evidence="9">Nuclease HARBI1</fullName>
    </submittedName>
</protein>
<sequence>MSFRLGSSTVSKILSEVCKALWMALQPDFLPCPSTSQWKAIAADVWRLWNFPNCVGSLDGKHVNIKAPPHAGSDFFNYKGAHSIVLMATCDARYRFTTVDVGAYGRESDGSIFRESIFGSMLLDQKLNLPPSTALPGTRTHVPHLIVADAAFPLHINLMHPFPGADLGKQRQTFNYRLSRARPVIENAFGIMAARWRILGRTMEFLPDKCADVVKACVVLHNYLTFTDEANTPESRYIPPNFADSDSAGSVQPGEWRRAVACELNLQPIRPAEMVSKRRCTLAAICIREQLSEFFLEPTGAVPWQDDIVSRGTLGSR</sequence>
<accession>A0AA47MQC5</accession>
<evidence type="ECO:0000256" key="5">
    <source>
        <dbReference type="ARBA" id="ARBA00022723"/>
    </source>
</evidence>
<keyword evidence="10" id="KW-1185">Reference proteome</keyword>
<gene>
    <name evidence="9" type="primary">harbi1_59</name>
    <name evidence="9" type="ORF">N1851_017297</name>
</gene>
<evidence type="ECO:0000313" key="9">
    <source>
        <dbReference type="EMBL" id="KAK0144334.1"/>
    </source>
</evidence>
<dbReference type="PANTHER" id="PTHR22930:SF269">
    <property type="entry name" value="NUCLEASE HARBI1-LIKE PROTEIN"/>
    <property type="match status" value="1"/>
</dbReference>
<keyword evidence="7" id="KW-0539">Nucleus</keyword>
<keyword evidence="6" id="KW-0378">Hydrolase</keyword>
<dbReference type="AlphaFoldDB" id="A0AA47MQC5"/>
<comment type="cofactor">
    <cofactor evidence="1">
        <name>a divalent metal cation</name>
        <dbReference type="ChEBI" id="CHEBI:60240"/>
    </cofactor>
</comment>
<comment type="subcellular location">
    <subcellularLocation>
        <location evidence="2">Nucleus</location>
    </subcellularLocation>
</comment>
<evidence type="ECO:0000256" key="6">
    <source>
        <dbReference type="ARBA" id="ARBA00022801"/>
    </source>
</evidence>
<organism evidence="9 10">
    <name type="scientific">Merluccius polli</name>
    <name type="common">Benguela hake</name>
    <name type="synonym">Merluccius cadenati</name>
    <dbReference type="NCBI Taxonomy" id="89951"/>
    <lineage>
        <taxon>Eukaryota</taxon>
        <taxon>Metazoa</taxon>
        <taxon>Chordata</taxon>
        <taxon>Craniata</taxon>
        <taxon>Vertebrata</taxon>
        <taxon>Euteleostomi</taxon>
        <taxon>Actinopterygii</taxon>
        <taxon>Neopterygii</taxon>
        <taxon>Teleostei</taxon>
        <taxon>Neoteleostei</taxon>
        <taxon>Acanthomorphata</taxon>
        <taxon>Zeiogadaria</taxon>
        <taxon>Gadariae</taxon>
        <taxon>Gadiformes</taxon>
        <taxon>Gadoidei</taxon>
        <taxon>Merlucciidae</taxon>
        <taxon>Merluccius</taxon>
    </lineage>
</organism>
<evidence type="ECO:0000256" key="1">
    <source>
        <dbReference type="ARBA" id="ARBA00001968"/>
    </source>
</evidence>
<name>A0AA47MQC5_MERPO</name>
<evidence type="ECO:0000256" key="2">
    <source>
        <dbReference type="ARBA" id="ARBA00004123"/>
    </source>
</evidence>
<comment type="caution">
    <text evidence="9">The sequence shown here is derived from an EMBL/GenBank/DDBJ whole genome shotgun (WGS) entry which is preliminary data.</text>
</comment>
<evidence type="ECO:0000256" key="7">
    <source>
        <dbReference type="ARBA" id="ARBA00023242"/>
    </source>
</evidence>
<dbReference type="GO" id="GO:0004518">
    <property type="term" value="F:nuclease activity"/>
    <property type="evidence" value="ECO:0007669"/>
    <property type="project" value="UniProtKB-KW"/>
</dbReference>
<dbReference type="PANTHER" id="PTHR22930">
    <property type="match status" value="1"/>
</dbReference>
<feature type="domain" description="DDE Tnp4" evidence="8">
    <location>
        <begin position="58"/>
        <end position="222"/>
    </location>
</feature>
<dbReference type="Proteomes" id="UP001174136">
    <property type="component" value="Unassembled WGS sequence"/>
</dbReference>
<proteinExistence type="inferred from homology"/>
<dbReference type="GO" id="GO:0016787">
    <property type="term" value="F:hydrolase activity"/>
    <property type="evidence" value="ECO:0007669"/>
    <property type="project" value="UniProtKB-KW"/>
</dbReference>
<dbReference type="EMBL" id="JAOPHQ010003141">
    <property type="protein sequence ID" value="KAK0144334.1"/>
    <property type="molecule type" value="Genomic_DNA"/>
</dbReference>
<dbReference type="InterPro" id="IPR045249">
    <property type="entry name" value="HARBI1-like"/>
</dbReference>
<keyword evidence="4" id="KW-0540">Nuclease</keyword>
<evidence type="ECO:0000256" key="4">
    <source>
        <dbReference type="ARBA" id="ARBA00022722"/>
    </source>
</evidence>
<keyword evidence="5" id="KW-0479">Metal-binding</keyword>
<dbReference type="GO" id="GO:0005634">
    <property type="term" value="C:nucleus"/>
    <property type="evidence" value="ECO:0007669"/>
    <property type="project" value="UniProtKB-SubCell"/>
</dbReference>